<proteinExistence type="predicted"/>
<evidence type="ECO:0000313" key="1">
    <source>
        <dbReference type="EMBL" id="KAJ2996149.1"/>
    </source>
</evidence>
<evidence type="ECO:0000313" key="2">
    <source>
        <dbReference type="Proteomes" id="UP001143856"/>
    </source>
</evidence>
<dbReference type="Proteomes" id="UP001143856">
    <property type="component" value="Unassembled WGS sequence"/>
</dbReference>
<comment type="caution">
    <text evidence="1">The sequence shown here is derived from an EMBL/GenBank/DDBJ whole genome shotgun (WGS) entry which is preliminary data.</text>
</comment>
<accession>A0ACC1PPT3</accession>
<keyword evidence="2" id="KW-1185">Reference proteome</keyword>
<name>A0ACC1PPT3_9PEZI</name>
<gene>
    <name evidence="1" type="ORF">NUW58_g1063</name>
</gene>
<sequence length="464" mass="50490">MGSLGNTSKLAEPALFYQNVYESSFPHVASASGLYITLEDGREVLDATGGAAVSAIGHGNQRVNAAIIKQLSKFTYAHPGYFQNRVSHQLADILVESTGGKLARACLIGSGSEAVETAMKLARQYFLEQDPNSPRLHFISRQNSWHGCTLGALSVGDLKSRREPFLELLPNNVSQVSACHPYREQRPDETVEEYVARLAAELEEEFQRVGPGNVCAFVAETMVGTALGCVTALPGYFRAIREVCDRHGALLILDEVMCGLGRTGTMHAWEQEGIVPDIQAVGKGLGAGYATISAILIHQRVIDGLKAGSASFQHGQTYQCHPLNVVAALEVQRVILEEGLVHNAHKMGLLLGSSLRNAFANHPHVGQVRGRGLFWCIEFVADPVTKKPLDPKLNVAKRMRLRGLEKGYEICLFSSTGCADGWKGDHFMLSPPFTITAQDVEEIVSRTLRVVNSVFDEVSLQPAK</sequence>
<reference evidence="1" key="1">
    <citation type="submission" date="2022-10" db="EMBL/GenBank/DDBJ databases">
        <title>Genome Sequence of Xylaria curta.</title>
        <authorList>
            <person name="Buettner E."/>
        </authorList>
    </citation>
    <scope>NUCLEOTIDE SEQUENCE</scope>
    <source>
        <strain evidence="1">Babe10</strain>
    </source>
</reference>
<organism evidence="1 2">
    <name type="scientific">Xylaria curta</name>
    <dbReference type="NCBI Taxonomy" id="42375"/>
    <lineage>
        <taxon>Eukaryota</taxon>
        <taxon>Fungi</taxon>
        <taxon>Dikarya</taxon>
        <taxon>Ascomycota</taxon>
        <taxon>Pezizomycotina</taxon>
        <taxon>Sordariomycetes</taxon>
        <taxon>Xylariomycetidae</taxon>
        <taxon>Xylariales</taxon>
        <taxon>Xylariaceae</taxon>
        <taxon>Xylaria</taxon>
    </lineage>
</organism>
<protein>
    <submittedName>
        <fullName evidence="1">Uncharacterized protein</fullName>
    </submittedName>
</protein>
<dbReference type="EMBL" id="JAPDGR010000106">
    <property type="protein sequence ID" value="KAJ2996149.1"/>
    <property type="molecule type" value="Genomic_DNA"/>
</dbReference>